<dbReference type="GO" id="GO:0003677">
    <property type="term" value="F:DNA binding"/>
    <property type="evidence" value="ECO:0007669"/>
    <property type="project" value="InterPro"/>
</dbReference>
<keyword evidence="2" id="KW-1277">Toxin-antitoxin system</keyword>
<evidence type="ECO:0000313" key="3">
    <source>
        <dbReference type="EMBL" id="ADN12516.1"/>
    </source>
</evidence>
<dbReference type="eggNOG" id="COG2337">
    <property type="taxonomic scope" value="Bacteria"/>
</dbReference>
<evidence type="ECO:0000256" key="2">
    <source>
        <dbReference type="ARBA" id="ARBA00022649"/>
    </source>
</evidence>
<gene>
    <name evidence="3" type="ordered locus">Cyan7822_0473</name>
</gene>
<dbReference type="InterPro" id="IPR011067">
    <property type="entry name" value="Plasmid_toxin/cell-grow_inhib"/>
</dbReference>
<accession>E0U7C9</accession>
<dbReference type="OrthoDB" id="129822at2"/>
<sequence length="121" mass="13224">MIFNPGDVVTVDFPGVRGVKRRPAVVISSTIYHTNRPDVIVGIITTQTTDLGITDYLLLDWQAAGLRVKSIFRSFIVTLPPSANLVKIGHLSKRDWQGVCACINISLATQDNLEASSESEL</sequence>
<dbReference type="SUPFAM" id="SSF50118">
    <property type="entry name" value="Cell growth inhibitor/plasmid maintenance toxic component"/>
    <property type="match status" value="1"/>
</dbReference>
<organism evidence="3 4">
    <name type="scientific">Gloeothece verrucosa (strain PCC 7822)</name>
    <name type="common">Cyanothece sp. (strain PCC 7822)</name>
    <dbReference type="NCBI Taxonomy" id="497965"/>
    <lineage>
        <taxon>Bacteria</taxon>
        <taxon>Bacillati</taxon>
        <taxon>Cyanobacteriota</taxon>
        <taxon>Cyanophyceae</taxon>
        <taxon>Oscillatoriophycideae</taxon>
        <taxon>Chroococcales</taxon>
        <taxon>Aphanothecaceae</taxon>
        <taxon>Gloeothece</taxon>
        <taxon>Gloeothece verrucosa</taxon>
    </lineage>
</organism>
<evidence type="ECO:0000256" key="1">
    <source>
        <dbReference type="ARBA" id="ARBA00007521"/>
    </source>
</evidence>
<dbReference type="KEGG" id="cyj:Cyan7822_0473"/>
<dbReference type="Gene3D" id="2.30.30.110">
    <property type="match status" value="1"/>
</dbReference>
<evidence type="ECO:0000313" key="4">
    <source>
        <dbReference type="Proteomes" id="UP000008206"/>
    </source>
</evidence>
<dbReference type="STRING" id="497965.Cyan7822_0473"/>
<reference evidence="4" key="1">
    <citation type="journal article" date="2011" name="MBio">
        <title>Novel metabolic attributes of the genus Cyanothece, comprising a group of unicellular nitrogen-fixing Cyanobacteria.</title>
        <authorList>
            <person name="Bandyopadhyay A."/>
            <person name="Elvitigala T."/>
            <person name="Welsh E."/>
            <person name="Stockel J."/>
            <person name="Liberton M."/>
            <person name="Min H."/>
            <person name="Sherman L.A."/>
            <person name="Pakrasi H.B."/>
        </authorList>
    </citation>
    <scope>NUCLEOTIDE SEQUENCE [LARGE SCALE GENOMIC DNA]</scope>
    <source>
        <strain evidence="4">PCC 7822</strain>
    </source>
</reference>
<name>E0U7C9_GLOV7</name>
<dbReference type="AlphaFoldDB" id="E0U7C9"/>
<dbReference type="RefSeq" id="WP_013320626.1">
    <property type="nucleotide sequence ID" value="NC_014501.1"/>
</dbReference>
<keyword evidence="4" id="KW-1185">Reference proteome</keyword>
<comment type="similarity">
    <text evidence="1">Belongs to the PemK/MazF family.</text>
</comment>
<protein>
    <submittedName>
        <fullName evidence="3">Transcriptional modulator of MazE/toxin, MazF</fullName>
    </submittedName>
</protein>
<dbReference type="EMBL" id="CP002198">
    <property type="protein sequence ID" value="ADN12516.1"/>
    <property type="molecule type" value="Genomic_DNA"/>
</dbReference>
<dbReference type="Pfam" id="PF02452">
    <property type="entry name" value="PemK_toxin"/>
    <property type="match status" value="1"/>
</dbReference>
<dbReference type="HOGENOM" id="CLU_121823_6_3_3"/>
<dbReference type="InterPro" id="IPR003477">
    <property type="entry name" value="PemK-like"/>
</dbReference>
<dbReference type="Proteomes" id="UP000008206">
    <property type="component" value="Chromosome"/>
</dbReference>
<proteinExistence type="inferred from homology"/>